<keyword evidence="5 18" id="KW-0812">Transmembrane</keyword>
<keyword evidence="11" id="KW-0325">Glycoprotein</keyword>
<reference evidence="21" key="1">
    <citation type="submission" date="2020-03" db="EMBL/GenBank/DDBJ databases">
        <title>A high-quality chromosome-level genome assembly of a woody plant with both climbing and erect habits, Rhamnella rubrinervis.</title>
        <authorList>
            <person name="Lu Z."/>
            <person name="Yang Y."/>
            <person name="Zhu X."/>
            <person name="Sun Y."/>
        </authorList>
    </citation>
    <scope>NUCLEOTIDE SEQUENCE</scope>
    <source>
        <strain evidence="21">BYM</strain>
        <tissue evidence="21">Leaf</tissue>
    </source>
</reference>
<dbReference type="PANTHER" id="PTHR34836">
    <property type="entry name" value="OS06G0188250 PROTEIN"/>
    <property type="match status" value="1"/>
</dbReference>
<dbReference type="FunFam" id="3.40.190.10:FF:000217">
    <property type="entry name" value="Glutamate receptor"/>
    <property type="match status" value="1"/>
</dbReference>
<keyword evidence="8 15" id="KW-0406">Ion transport</keyword>
<dbReference type="InterPro" id="IPR001828">
    <property type="entry name" value="ANF_lig-bd_rcpt"/>
</dbReference>
<gene>
    <name evidence="21" type="ORF">FNV43_RR03276</name>
</gene>
<evidence type="ECO:0000256" key="1">
    <source>
        <dbReference type="ARBA" id="ARBA00004141"/>
    </source>
</evidence>
<dbReference type="Gene3D" id="3.40.190.10">
    <property type="entry name" value="Periplasmic binding protein-like II"/>
    <property type="match status" value="1"/>
</dbReference>
<name>A0A8K0MP53_9ROSA</name>
<dbReference type="Pfam" id="PF01094">
    <property type="entry name" value="ANF_receptor"/>
    <property type="match status" value="1"/>
</dbReference>
<dbReference type="SUPFAM" id="SSF53822">
    <property type="entry name" value="Periplasmic binding protein-like I"/>
    <property type="match status" value="1"/>
</dbReference>
<evidence type="ECO:0000313" key="22">
    <source>
        <dbReference type="Proteomes" id="UP000796880"/>
    </source>
</evidence>
<dbReference type="FunFam" id="1.10.287.70:FF:000037">
    <property type="entry name" value="Glutamate receptor"/>
    <property type="match status" value="1"/>
</dbReference>
<evidence type="ECO:0000259" key="20">
    <source>
        <dbReference type="SMART" id="SM00079"/>
    </source>
</evidence>
<dbReference type="Pfam" id="PF10613">
    <property type="entry name" value="Lig_chan-Glu_bd"/>
    <property type="match status" value="1"/>
</dbReference>
<dbReference type="InterPro" id="IPR001320">
    <property type="entry name" value="Iontro_rcpt_C"/>
</dbReference>
<comment type="similarity">
    <text evidence="2 15">Belongs to the glutamate-gated ion channel (TC 1.A.10.1) family.</text>
</comment>
<evidence type="ECO:0000256" key="19">
    <source>
        <dbReference type="SAM" id="SignalP"/>
    </source>
</evidence>
<keyword evidence="9 15" id="KW-0472">Membrane</keyword>
<keyword evidence="4 15" id="KW-0813">Transport</keyword>
<evidence type="ECO:0000256" key="5">
    <source>
        <dbReference type="ARBA" id="ARBA00022692"/>
    </source>
</evidence>
<evidence type="ECO:0000256" key="15">
    <source>
        <dbReference type="PIRNR" id="PIRNR037090"/>
    </source>
</evidence>
<dbReference type="SUPFAM" id="SSF53850">
    <property type="entry name" value="Periplasmic binding protein-like II"/>
    <property type="match status" value="1"/>
</dbReference>
<evidence type="ECO:0000256" key="2">
    <source>
        <dbReference type="ARBA" id="ARBA00008685"/>
    </source>
</evidence>
<evidence type="ECO:0000256" key="8">
    <source>
        <dbReference type="ARBA" id="ARBA00023065"/>
    </source>
</evidence>
<proteinExistence type="inferred from homology"/>
<evidence type="ECO:0000313" key="21">
    <source>
        <dbReference type="EMBL" id="KAF3452843.1"/>
    </source>
</evidence>
<dbReference type="FunFam" id="3.40.190.10:FF:000103">
    <property type="entry name" value="Glutamate receptor"/>
    <property type="match status" value="1"/>
</dbReference>
<dbReference type="GO" id="GO:0016020">
    <property type="term" value="C:membrane"/>
    <property type="evidence" value="ECO:0007669"/>
    <property type="project" value="UniProtKB-SubCell"/>
</dbReference>
<evidence type="ECO:0000256" key="6">
    <source>
        <dbReference type="ARBA" id="ARBA00022729"/>
    </source>
</evidence>
<evidence type="ECO:0000256" key="16">
    <source>
        <dbReference type="PIRSR" id="PIRSR037090-50"/>
    </source>
</evidence>
<dbReference type="InterPro" id="IPR019594">
    <property type="entry name" value="Glu/Gly-bd"/>
</dbReference>
<dbReference type="Proteomes" id="UP000796880">
    <property type="component" value="Unassembled WGS sequence"/>
</dbReference>
<evidence type="ECO:0000256" key="18">
    <source>
        <dbReference type="SAM" id="Phobius"/>
    </source>
</evidence>
<organism evidence="21 22">
    <name type="scientific">Rhamnella rubrinervis</name>
    <dbReference type="NCBI Taxonomy" id="2594499"/>
    <lineage>
        <taxon>Eukaryota</taxon>
        <taxon>Viridiplantae</taxon>
        <taxon>Streptophyta</taxon>
        <taxon>Embryophyta</taxon>
        <taxon>Tracheophyta</taxon>
        <taxon>Spermatophyta</taxon>
        <taxon>Magnoliopsida</taxon>
        <taxon>eudicotyledons</taxon>
        <taxon>Gunneridae</taxon>
        <taxon>Pentapetalae</taxon>
        <taxon>rosids</taxon>
        <taxon>fabids</taxon>
        <taxon>Rosales</taxon>
        <taxon>Rhamnaceae</taxon>
        <taxon>rhamnoid group</taxon>
        <taxon>Rhamneae</taxon>
        <taxon>Rhamnella</taxon>
    </lineage>
</organism>
<dbReference type="SMART" id="SM00079">
    <property type="entry name" value="PBPe"/>
    <property type="match status" value="1"/>
</dbReference>
<evidence type="ECO:0000256" key="7">
    <source>
        <dbReference type="ARBA" id="ARBA00022989"/>
    </source>
</evidence>
<feature type="region of interest" description="Disordered" evidence="17">
    <location>
        <begin position="335"/>
        <end position="354"/>
    </location>
</feature>
<evidence type="ECO:0000256" key="3">
    <source>
        <dbReference type="ARBA" id="ARBA00011095"/>
    </source>
</evidence>
<comment type="function">
    <text evidence="15">Glutamate-gated receptor that probably acts as non-selective cation channel.</text>
</comment>
<comment type="subunit">
    <text evidence="3">May form heteromers.</text>
</comment>
<keyword evidence="6 19" id="KW-0732">Signal</keyword>
<keyword evidence="7 18" id="KW-1133">Transmembrane helix</keyword>
<feature type="disulfide bond" evidence="16">
    <location>
        <begin position="763"/>
        <end position="821"/>
    </location>
</feature>
<dbReference type="Gene3D" id="3.40.50.2300">
    <property type="match status" value="3"/>
</dbReference>
<protein>
    <recommendedName>
        <fullName evidence="15">Glutamate receptor</fullName>
    </recommendedName>
</protein>
<sequence>MLFILYLAIISSFSVEPLIAAENGSNNTTGSKQVVRIGVIVDLESEVGKMTQNYISMAISDFYAINANYHTRLALSVKNSPMDAVVAASAALELMKNEQVDAIIGPQWSTEAKFVINLGKTAQVPIISTSATSPSLSTTQNPFFIRTCQDDYSQIRPLTSIVQAFGWRQVILIYEDTEFGNGLIPYLTDSFQQIDTRIVYRSVISLSTSSKHELNIKVSKELDKIKEMETRVLVVHMNAYLGSQVFKLAKQQGMMSKGYVWIITDGLSTILNPIDKEATDSMEGVLGVRPYVPITKSLKELETKMKLSGLNLFGLWAYDTIWALAKAAELVSHDVNNSSSRQTSPNSRNRDRVGLKVSESGPRILKKIQRIRFKGLSGEFRLIRRQLQVEKYEIINKRRKTGERVIGYWTPKERRCGDQFKCSSFTDELKEKIIWPGNDYTKLDDVPPPPKGWVIPVSGKKLKIGVPLGSLSFEKFVNIQWDPLTLKATNISGFAYDIFSAALEKLPFQVPHEFFAYVNASRQNNGTYNDLLYQIKLKKFDMVVADTTITANRSSYVDFTLPYMEAGVSMVVRVKEDEETQNIWIFLKPLSWDLWLTIGVAFIYTGFVVWFLEHYSNVDFWGPPHQQLGTMLWFSFSTLIFAQNEKLKNKWSRFVLVIWLFVMLIFTQSYTASLASMLTVHKLRPEIIDINELRSNNYYIGYGKTSFVKQLLTRQLNFSESRLRPYTSPEEFHDAMSKGSKNGGIDAVIDEIPYVKLLLSKYCSKYKVVGPTYKTAGFGFAFPLGSTLVSEFSKAILNITQDPNKLKEMDRKYFEQDGTKCEESDSKFSSDNPSLSVHSFSGLFIITGMVSVSSCFIHLLKFYSNCSASSMNVILPESSLPSLHASGEFSPIYGNHLHQVEIEDRRC</sequence>
<dbReference type="InterPro" id="IPR044440">
    <property type="entry name" value="GABAb_receptor_plant_PBP1"/>
</dbReference>
<dbReference type="InterPro" id="IPR017103">
    <property type="entry name" value="Iontropic_Glu_rcpt_pln"/>
</dbReference>
<feature type="domain" description="Ionotropic glutamate receptor C-terminal" evidence="20">
    <location>
        <begin position="463"/>
        <end position="816"/>
    </location>
</feature>
<evidence type="ECO:0000256" key="13">
    <source>
        <dbReference type="ARBA" id="ARBA00023303"/>
    </source>
</evidence>
<evidence type="ECO:0000256" key="11">
    <source>
        <dbReference type="ARBA" id="ARBA00023180"/>
    </source>
</evidence>
<feature type="transmembrane region" description="Helical" evidence="18">
    <location>
        <begin position="654"/>
        <end position="678"/>
    </location>
</feature>
<feature type="transmembrane region" description="Helical" evidence="18">
    <location>
        <begin position="594"/>
        <end position="612"/>
    </location>
</feature>
<dbReference type="CDD" id="cd13686">
    <property type="entry name" value="GluR_Plant"/>
    <property type="match status" value="1"/>
</dbReference>
<dbReference type="FunFam" id="3.40.50.2300:FF:000081">
    <property type="entry name" value="Glutamate receptor"/>
    <property type="match status" value="1"/>
</dbReference>
<dbReference type="OrthoDB" id="5984008at2759"/>
<dbReference type="InterPro" id="IPR028082">
    <property type="entry name" value="Peripla_BP_I"/>
</dbReference>
<keyword evidence="16" id="KW-1015">Disulfide bond</keyword>
<feature type="compositionally biased region" description="Polar residues" evidence="17">
    <location>
        <begin position="335"/>
        <end position="347"/>
    </location>
</feature>
<dbReference type="PIRSF" id="PIRSF037090">
    <property type="entry name" value="Iontro_Glu-like_rcpt_pln"/>
    <property type="match status" value="1"/>
</dbReference>
<accession>A0A8K0MP53</accession>
<dbReference type="InterPro" id="IPR015683">
    <property type="entry name" value="Ionotropic_Glu_rcpt"/>
</dbReference>
<dbReference type="PANTHER" id="PTHR34836:SF7">
    <property type="entry name" value="RECEPTOR LIGAND BINDING REGION DOMAIN-CONTAINING PROTEIN"/>
    <property type="match status" value="1"/>
</dbReference>
<dbReference type="Gene3D" id="1.10.287.70">
    <property type="match status" value="1"/>
</dbReference>
<dbReference type="EMBL" id="VOIH02000002">
    <property type="protein sequence ID" value="KAF3452843.1"/>
    <property type="molecule type" value="Genomic_DNA"/>
</dbReference>
<keyword evidence="10 15" id="KW-0675">Receptor</keyword>
<dbReference type="GO" id="GO:0015276">
    <property type="term" value="F:ligand-gated monoatomic ion channel activity"/>
    <property type="evidence" value="ECO:0007669"/>
    <property type="project" value="InterPro"/>
</dbReference>
<dbReference type="Pfam" id="PF00060">
    <property type="entry name" value="Lig_chan"/>
    <property type="match status" value="1"/>
</dbReference>
<evidence type="ECO:0000256" key="4">
    <source>
        <dbReference type="ARBA" id="ARBA00022448"/>
    </source>
</evidence>
<keyword evidence="22" id="KW-1185">Reference proteome</keyword>
<comment type="subcellular location">
    <subcellularLocation>
        <location evidence="1">Membrane</location>
        <topology evidence="1">Multi-pass membrane protein</topology>
    </subcellularLocation>
</comment>
<evidence type="ECO:0000256" key="9">
    <source>
        <dbReference type="ARBA" id="ARBA00023136"/>
    </source>
</evidence>
<evidence type="ECO:0000256" key="12">
    <source>
        <dbReference type="ARBA" id="ARBA00023286"/>
    </source>
</evidence>
<feature type="chain" id="PRO_5035422180" description="Glutamate receptor" evidence="19">
    <location>
        <begin position="21"/>
        <end position="907"/>
    </location>
</feature>
<evidence type="ECO:0000256" key="10">
    <source>
        <dbReference type="ARBA" id="ARBA00023170"/>
    </source>
</evidence>
<dbReference type="CDD" id="cd19990">
    <property type="entry name" value="PBP1_GABAb_receptor_plant"/>
    <property type="match status" value="1"/>
</dbReference>
<keyword evidence="12 15" id="KW-1071">Ligand-gated ion channel</keyword>
<dbReference type="AlphaFoldDB" id="A0A8K0MP53"/>
<comment type="function">
    <text evidence="14">Glutamate-gated receptor that probably acts as a non-selective cation channel. May be involved in light-signal transduction and calcium homeostasis via the regulation of calcium influx into cells.</text>
</comment>
<keyword evidence="13 15" id="KW-0407">Ion channel</keyword>
<evidence type="ECO:0000256" key="17">
    <source>
        <dbReference type="SAM" id="MobiDB-lite"/>
    </source>
</evidence>
<evidence type="ECO:0000256" key="14">
    <source>
        <dbReference type="ARBA" id="ARBA00049638"/>
    </source>
</evidence>
<comment type="caution">
    <text evidence="21">The sequence shown here is derived from an EMBL/GenBank/DDBJ whole genome shotgun (WGS) entry which is preliminary data.</text>
</comment>
<feature type="signal peptide" evidence="19">
    <location>
        <begin position="1"/>
        <end position="20"/>
    </location>
</feature>